<dbReference type="PANTHER" id="PTHR24543">
    <property type="entry name" value="MULTICOPPER OXIDASE-RELATED"/>
    <property type="match status" value="1"/>
</dbReference>
<dbReference type="AlphaFoldDB" id="A0AAD9R2Z2"/>
<dbReference type="Pfam" id="PF00754">
    <property type="entry name" value="F5_F8_type_C"/>
    <property type="match status" value="2"/>
</dbReference>
<feature type="domain" description="F5/8 type C" evidence="1">
    <location>
        <begin position="17"/>
        <end position="166"/>
    </location>
</feature>
<proteinExistence type="predicted"/>
<name>A0AAD9R2Z2_ACRCE</name>
<feature type="domain" description="F5/8 type C" evidence="1">
    <location>
        <begin position="217"/>
        <end position="326"/>
    </location>
</feature>
<dbReference type="Gene3D" id="2.60.120.260">
    <property type="entry name" value="Galactose-binding domain-like"/>
    <property type="match status" value="2"/>
</dbReference>
<keyword evidence="3" id="KW-1185">Reference proteome</keyword>
<reference evidence="2" key="2">
    <citation type="journal article" date="2023" name="Science">
        <title>Genomic signatures of disease resistance in endangered staghorn corals.</title>
        <authorList>
            <person name="Vollmer S.V."/>
            <person name="Selwyn J.D."/>
            <person name="Despard B.A."/>
            <person name="Roesel C.L."/>
        </authorList>
    </citation>
    <scope>NUCLEOTIDE SEQUENCE</scope>
    <source>
        <strain evidence="2">K2</strain>
    </source>
</reference>
<dbReference type="PROSITE" id="PS50022">
    <property type="entry name" value="FA58C_3"/>
    <property type="match status" value="2"/>
</dbReference>
<dbReference type="SMART" id="SM00231">
    <property type="entry name" value="FA58C"/>
    <property type="match status" value="1"/>
</dbReference>
<protein>
    <submittedName>
        <fullName evidence="2">EGF-like repeat and discoidin I-like domain-containing protein 3</fullName>
    </submittedName>
</protein>
<evidence type="ECO:0000313" key="3">
    <source>
        <dbReference type="Proteomes" id="UP001249851"/>
    </source>
</evidence>
<evidence type="ECO:0000259" key="1">
    <source>
        <dbReference type="PROSITE" id="PS50022"/>
    </source>
</evidence>
<reference evidence="2" key="1">
    <citation type="journal article" date="2023" name="G3 (Bethesda)">
        <title>Whole genome assembly and annotation of the endangered Caribbean coral Acropora cervicornis.</title>
        <authorList>
            <person name="Selwyn J.D."/>
            <person name="Vollmer S.V."/>
        </authorList>
    </citation>
    <scope>NUCLEOTIDE SEQUENCE</scope>
    <source>
        <strain evidence="2">K2</strain>
    </source>
</reference>
<dbReference type="CDD" id="cd00057">
    <property type="entry name" value="FA58C"/>
    <property type="match status" value="1"/>
</dbReference>
<dbReference type="Proteomes" id="UP001249851">
    <property type="component" value="Unassembled WGS sequence"/>
</dbReference>
<dbReference type="SUPFAM" id="SSF49785">
    <property type="entry name" value="Galactose-binding domain-like"/>
    <property type="match status" value="2"/>
</dbReference>
<accession>A0AAD9R2Z2</accession>
<evidence type="ECO:0000313" key="2">
    <source>
        <dbReference type="EMBL" id="KAK2572067.1"/>
    </source>
</evidence>
<dbReference type="PANTHER" id="PTHR24543:SF325">
    <property type="entry name" value="F5_8 TYPE C DOMAIN-CONTAINING PROTEIN"/>
    <property type="match status" value="1"/>
</dbReference>
<organism evidence="2 3">
    <name type="scientific">Acropora cervicornis</name>
    <name type="common">Staghorn coral</name>
    <dbReference type="NCBI Taxonomy" id="6130"/>
    <lineage>
        <taxon>Eukaryota</taxon>
        <taxon>Metazoa</taxon>
        <taxon>Cnidaria</taxon>
        <taxon>Anthozoa</taxon>
        <taxon>Hexacorallia</taxon>
        <taxon>Scleractinia</taxon>
        <taxon>Astrocoeniina</taxon>
        <taxon>Acroporidae</taxon>
        <taxon>Acropora</taxon>
    </lineage>
</organism>
<dbReference type="PROSITE" id="PS01285">
    <property type="entry name" value="FA58C_1"/>
    <property type="match status" value="2"/>
</dbReference>
<dbReference type="InterPro" id="IPR008979">
    <property type="entry name" value="Galactose-bd-like_sf"/>
</dbReference>
<dbReference type="InterPro" id="IPR000421">
    <property type="entry name" value="FA58C"/>
</dbReference>
<gene>
    <name evidence="2" type="ORF">P5673_003503</name>
</gene>
<comment type="caution">
    <text evidence="2">The sequence shown here is derived from an EMBL/GenBank/DDBJ whole genome shotgun (WGS) entry which is preliminary data.</text>
</comment>
<dbReference type="EMBL" id="JARQWQ010000005">
    <property type="protein sequence ID" value="KAK2572067.1"/>
    <property type="molecule type" value="Genomic_DNA"/>
</dbReference>
<sequence>MVRSCGTEVNPMCLWECNTALGLEDLRIQDSQLTAQSHFESLSIGGGKSVDTEPKCARLNKNNCAWCAPRGNGQYLQVDLRHDVKITGIATQGFEALSDYYVKRYKVSHSRDGYTWSTFPQGMKGNHDGRSVVRHNFSSPINASYIRVYPVAYRYRICMRMELYGYTNCSSAVSTIPSPKPQSAANNAAPENVSPTIRTTAALSTEKPVNLTWNNECSSPLGLEDVRIEDSQLTAQSYYESLSIGGGISVDTEPKCARLNKNNCAWCAPRGNGQYLQVDLGRDFKITGIATQGFEALSDYYVKRYRVSHSRNGLRWSIFQVSINLN</sequence>